<reference evidence="1" key="1">
    <citation type="submission" date="2020-10" db="EMBL/GenBank/DDBJ databases">
        <title>Taxonomic study of unclassified bacteria belonging to the class Ktedonobacteria.</title>
        <authorList>
            <person name="Yabe S."/>
            <person name="Wang C.M."/>
            <person name="Zheng Y."/>
            <person name="Sakai Y."/>
            <person name="Cavaletti L."/>
            <person name="Monciardini P."/>
            <person name="Donadio S."/>
        </authorList>
    </citation>
    <scope>NUCLEOTIDE SEQUENCE</scope>
    <source>
        <strain evidence="1">SOSP1-1</strain>
    </source>
</reference>
<dbReference type="EMBL" id="BNJF01000009">
    <property type="protein sequence ID" value="GHO50748.1"/>
    <property type="molecule type" value="Genomic_DNA"/>
</dbReference>
<gene>
    <name evidence="1" type="ORF">KSX_89110</name>
</gene>
<organism evidence="1 2">
    <name type="scientific">Ktedonospora formicarum</name>
    <dbReference type="NCBI Taxonomy" id="2778364"/>
    <lineage>
        <taxon>Bacteria</taxon>
        <taxon>Bacillati</taxon>
        <taxon>Chloroflexota</taxon>
        <taxon>Ktedonobacteria</taxon>
        <taxon>Ktedonobacterales</taxon>
        <taxon>Ktedonobacteraceae</taxon>
        <taxon>Ktedonospora</taxon>
    </lineage>
</organism>
<keyword evidence="2" id="KW-1185">Reference proteome</keyword>
<dbReference type="AlphaFoldDB" id="A0A8J3IE91"/>
<comment type="caution">
    <text evidence="1">The sequence shown here is derived from an EMBL/GenBank/DDBJ whole genome shotgun (WGS) entry which is preliminary data.</text>
</comment>
<protein>
    <submittedName>
        <fullName evidence="1">Uncharacterized protein</fullName>
    </submittedName>
</protein>
<evidence type="ECO:0000313" key="2">
    <source>
        <dbReference type="Proteomes" id="UP000612362"/>
    </source>
</evidence>
<evidence type="ECO:0000313" key="1">
    <source>
        <dbReference type="EMBL" id="GHO50748.1"/>
    </source>
</evidence>
<name>A0A8J3IE91_9CHLR</name>
<dbReference type="Proteomes" id="UP000612362">
    <property type="component" value="Unassembled WGS sequence"/>
</dbReference>
<proteinExistence type="predicted"/>
<accession>A0A8J3IE91</accession>
<sequence length="72" mass="8329">MYLGKPLTIKILSSMSCKLERAKERLGLNCHQNLRLWIPLPFKADTYTQICDLEKEQGNNAPQVPHFFPREG</sequence>